<evidence type="ECO:0000256" key="1">
    <source>
        <dbReference type="SAM" id="SignalP"/>
    </source>
</evidence>
<feature type="domain" description="Chitin-binding type-2" evidence="2">
    <location>
        <begin position="1455"/>
        <end position="1511"/>
    </location>
</feature>
<dbReference type="InterPro" id="IPR002557">
    <property type="entry name" value="Chitin-bd_dom"/>
</dbReference>
<dbReference type="PROSITE" id="PS50940">
    <property type="entry name" value="CHIT_BIND_II"/>
    <property type="match status" value="2"/>
</dbReference>
<feature type="chain" id="PRO_5043975855" description="Chitin-binding type-2 domain-containing protein" evidence="1">
    <location>
        <begin position="29"/>
        <end position="1655"/>
    </location>
</feature>
<feature type="signal peptide" evidence="1">
    <location>
        <begin position="1"/>
        <end position="28"/>
    </location>
</feature>
<dbReference type="EMBL" id="CAKOGL010000011">
    <property type="protein sequence ID" value="CAH2092183.1"/>
    <property type="molecule type" value="Genomic_DNA"/>
</dbReference>
<dbReference type="InterPro" id="IPR036508">
    <property type="entry name" value="Chitin-bd_dom_sf"/>
</dbReference>
<gene>
    <name evidence="3" type="ORF">EEDITHA_LOCUS7969</name>
</gene>
<dbReference type="GO" id="GO:0005576">
    <property type="term" value="C:extracellular region"/>
    <property type="evidence" value="ECO:0007669"/>
    <property type="project" value="InterPro"/>
</dbReference>
<dbReference type="Proteomes" id="UP001153954">
    <property type="component" value="Unassembled WGS sequence"/>
</dbReference>
<evidence type="ECO:0000313" key="3">
    <source>
        <dbReference type="EMBL" id="CAH2092183.1"/>
    </source>
</evidence>
<name>A0AAU9TZ58_EUPED</name>
<dbReference type="Pfam" id="PF01607">
    <property type="entry name" value="CBM_14"/>
    <property type="match status" value="2"/>
</dbReference>
<evidence type="ECO:0000313" key="4">
    <source>
        <dbReference type="Proteomes" id="UP001153954"/>
    </source>
</evidence>
<dbReference type="SUPFAM" id="SSF57625">
    <property type="entry name" value="Invertebrate chitin-binding proteins"/>
    <property type="match status" value="2"/>
</dbReference>
<keyword evidence="1" id="KW-0732">Signal</keyword>
<feature type="domain" description="Chitin-binding type-2" evidence="2">
    <location>
        <begin position="1598"/>
        <end position="1655"/>
    </location>
</feature>
<reference evidence="3" key="1">
    <citation type="submission" date="2022-03" db="EMBL/GenBank/DDBJ databases">
        <authorList>
            <person name="Tunstrom K."/>
        </authorList>
    </citation>
    <scope>NUCLEOTIDE SEQUENCE</scope>
</reference>
<comment type="caution">
    <text evidence="3">The sequence shown here is derived from an EMBL/GenBank/DDBJ whole genome shotgun (WGS) entry which is preliminary data.</text>
</comment>
<evidence type="ECO:0000259" key="2">
    <source>
        <dbReference type="PROSITE" id="PS50940"/>
    </source>
</evidence>
<protein>
    <recommendedName>
        <fullName evidence="2">Chitin-binding type-2 domain-containing protein</fullName>
    </recommendedName>
</protein>
<proteinExistence type="predicted"/>
<dbReference type="Gene3D" id="2.170.140.10">
    <property type="entry name" value="Chitin binding domain"/>
    <property type="match status" value="2"/>
</dbReference>
<dbReference type="GO" id="GO:0008061">
    <property type="term" value="F:chitin binding"/>
    <property type="evidence" value="ECO:0007669"/>
    <property type="project" value="InterPro"/>
</dbReference>
<sequence>MDFRKKMDYTFFAILLTVTVLVLPLVSSESIDCKGKAFHCFNSTHFKICVDFGGGVSQTVDDFLIPCPTNTECRDINKYECEQQVTTTLALKQQSDATTEQVELILTSSSEEVDVTTLLPEFKKDEKYELRSDRLRTTELSSSIILEDTTNFNQLTTLDGRSNKITLSRENTIQYNKQSDLSESVTVPYASESSLNLVTNSDEFSTITAKVKKVNDTLLNSLYNSTTNSRDDLSLGKPIKKVEGSATDKNLGLIELIYSPNVNINNKNLYSDTTNLVSISTLITEEESLSTQSEISENDSLYFTESTYVTNVPNILTVPVVVSSNFSTENIANHSSINVLNPVTSTESYNTDTEQATNSNDNAIINSTYAYKLSLNSDVLPFDSSKNNVTKDGMNSFKENVSTVENVYIYDTTKNIFSESSFNLTYTDLHSKNTEKISEKTESLHLQTPSSTMSVKETFENANVENNVKYGTRLISTTSHYKSDNLITLITNNVTSVTEPIYLYTENITAGLDKQHLDNLTESISTIPYVDLLSNTILNSTVIQNKLLTTELLETPSDIFLDNLDLNSSKIEIPINLNESNKTNHIKAISIDKAALVSVSDTYTESNIYKVKDNNDVAQNKKTVLIESMHIVTTSLNETKNSSESNLASLLETKLNLTPQTDVTPLNIDVDLNSSTTSLYTSFPKHSTKYVISEIYQSQKNAYYVATSPTISVDTTNTENNIYKATGDTEVAEHKTMSLNENKDIVTASLIKLYNTTNTSESNLALLLETKSNLTPPTDVTTLNIGVDLNSRATSPFYEQSTRNVISEVYQNQTSTYSVASSPTISAGDANTENNIYKVANDDDVVQNKITLLSENTDTVTTSLMEINNITNSSDSNLATLIETTINLTPLIDVTPSNIGVNLNSRTTRQYTSFSKQSTTDVISEVYQSQTNVYSVATNPITSDFKEKEMLSTTVVSSTYYNYHNVTHKNIIVDDIPYTDNIKNSEESAILVNNSNKMYDNLNINFSLISSTERSSINPFTMQALNNLNNLTNINEKLYATNDNYTLYTNTQKIQSPLDNVIEKVIHTTPFNVEYNVLNVPLSIINTTVNSSLANINQNTVIKPILKQEFTIKSFNENVGKIKTNKIITPTEATNSNLFLTGHVESTKIYSATQNNSRTTNPLLYHKENVTKVVSSKTKNNLTRIDKKDGTILNTVTYLPAIFFNKLVNVSKVQDPNTSSSEAVFKSDVIFQSTSFPMKVAENIQIKALNLSSNSQNVAQTTFRTTISDKYNDNMLNINNNYLNNHEAISTTINLIDDIMFNNSSNVQKIIERTSNDTSTPDAVNIKSSVVSGTASQPKESLTIEVYPASVLSKIFKLSTNDSILKYESTSLLNHHYVTNSNENLTTSLETNINQNVSFMNENYFLYKGLLQNKNYYDNDTVKQPLATSKQRSSSNESKRNISYLKSQSTPLASQFSCLNRDRGKYSDRNNCTKFYICIGKAQPVTGMCPADTVFSEINKQCTRNISHCIRNSQFRCLSSGRFIDVLSENFYYICVKNLGGYIRFKLKCQKGYHLNKENIKCSSDSSSIENLSKTTSDASTNEKISKEFKQSEKYKKQFYCIKEGEFEHPDDCRKYFVCIKGSKSQFRRKIKKCDSDEVFNKDKRKCVDSDTYEC</sequence>
<keyword evidence="4" id="KW-1185">Reference proteome</keyword>
<dbReference type="SMART" id="SM00494">
    <property type="entry name" value="ChtBD2"/>
    <property type="match status" value="3"/>
</dbReference>
<organism evidence="3 4">
    <name type="scientific">Euphydryas editha</name>
    <name type="common">Edith's checkerspot</name>
    <dbReference type="NCBI Taxonomy" id="104508"/>
    <lineage>
        <taxon>Eukaryota</taxon>
        <taxon>Metazoa</taxon>
        <taxon>Ecdysozoa</taxon>
        <taxon>Arthropoda</taxon>
        <taxon>Hexapoda</taxon>
        <taxon>Insecta</taxon>
        <taxon>Pterygota</taxon>
        <taxon>Neoptera</taxon>
        <taxon>Endopterygota</taxon>
        <taxon>Lepidoptera</taxon>
        <taxon>Glossata</taxon>
        <taxon>Ditrysia</taxon>
        <taxon>Papilionoidea</taxon>
        <taxon>Nymphalidae</taxon>
        <taxon>Nymphalinae</taxon>
        <taxon>Euphydryas</taxon>
    </lineage>
</organism>
<accession>A0AAU9TZ58</accession>